<evidence type="ECO:0000256" key="1">
    <source>
        <dbReference type="PROSITE-ProRule" id="PRU00042"/>
    </source>
</evidence>
<keyword evidence="1" id="KW-0862">Zinc</keyword>
<feature type="compositionally biased region" description="Basic and acidic residues" evidence="2">
    <location>
        <begin position="237"/>
        <end position="253"/>
    </location>
</feature>
<keyword evidence="1" id="KW-0479">Metal-binding</keyword>
<reference evidence="5" key="1">
    <citation type="submission" date="2016-05" db="EMBL/GenBank/DDBJ databases">
        <title>Comparative genomics of biotechnologically important yeasts.</title>
        <authorList>
            <consortium name="DOE Joint Genome Institute"/>
            <person name="Riley R."/>
            <person name="Haridas S."/>
            <person name="Wolfe K.H."/>
            <person name="Lopes M.R."/>
            <person name="Hittinger C.T."/>
            <person name="Goker M."/>
            <person name="Salamov A."/>
            <person name="Wisecaver J."/>
            <person name="Long T.M."/>
            <person name="Aerts A.L."/>
            <person name="Barry K."/>
            <person name="Choi C."/>
            <person name="Clum A."/>
            <person name="Coughlan A.Y."/>
            <person name="Deshpande S."/>
            <person name="Douglass A.P."/>
            <person name="Hanson S.J."/>
            <person name="Klenk H.-P."/>
            <person name="Labutti K."/>
            <person name="Lapidus A."/>
            <person name="Lindquist E."/>
            <person name="Lipzen A."/>
            <person name="Meier-Kolthoff J.P."/>
            <person name="Ohm R.A."/>
            <person name="Otillar R.P."/>
            <person name="Pangilinan J."/>
            <person name="Peng Y."/>
            <person name="Rokas A."/>
            <person name="Rosa C.A."/>
            <person name="Scheuner C."/>
            <person name="Sibirny A.A."/>
            <person name="Slot J.C."/>
            <person name="Stielow J.B."/>
            <person name="Sun H."/>
            <person name="Kurtzman C.P."/>
            <person name="Blackwell M."/>
            <person name="Grigoriev I.V."/>
            <person name="Jeffries T.W."/>
        </authorList>
    </citation>
    <scope>NUCLEOTIDE SEQUENCE [LARGE SCALE GENOMIC DNA]</scope>
    <source>
        <strain evidence="5">NRRL Y-17324</strain>
    </source>
</reference>
<feature type="compositionally biased region" description="Acidic residues" evidence="2">
    <location>
        <begin position="284"/>
        <end position="311"/>
    </location>
</feature>
<dbReference type="Gene3D" id="3.30.160.60">
    <property type="entry name" value="Classic Zinc Finger"/>
    <property type="match status" value="1"/>
</dbReference>
<dbReference type="InterPro" id="IPR013087">
    <property type="entry name" value="Znf_C2H2_type"/>
</dbReference>
<sequence length="667" mass="75619">MKLTPHRPFILLERPTEHTESINAYSARLLEILYLLTEEKGLDDNSRISIESMLFETTSYIPTPLESWTFSYQQSLKRRKLNSFLPKEHPVYPNEALSKILIDNYSQLHRFASSYFNLSLSSHITKYLVELIYSLQCWELYHLINIIPDIEYFLKLIGFEVTPTSFGPIIKPPANYLNDDMLSGLQYPFPYPFYNYSYHSFNSKSEDRKFDGIKINPYTGVDLPHQALATGKHRRRSEIGSRRKSESRVKQESGRNPYLTRSRANSLHRINDPTESDISPSGSEEYDEDDENEEDEEEEDEEDGDLDEYEIAEQPLSTRSRKDSIEARGTEDTRFPMLESNQGSGYSVQNNKPSDVSSSEDDNDKLLADAKDKEQDMGSKARDGPDDPTSPLVQFPSQLKFIQQSPRKTKGLEAQELLLEAQDDKNKKNKSSVIHQCQLTDPTTLRRCLKIFYGKNELLRHQEFVHATKKKIYKCIYCSRNNSKIQSYPRHDSLARHIRRKHGVTGKENKMAVNYAKENVEVIDDPNALVTKQHHFGKPLPHPQYLNLDFTIKPGYAGFLLFSSKDTKPPSPTAKNRVVDVISQPLADSGALQDAQGDEESPTGSAGFQSFRVGGGHDGSNSNQLVAGESVDTLPADANQPVTIAPEPEATPKSQQPPVPEPSPRAP</sequence>
<gene>
    <name evidence="4" type="ORF">CANTADRAFT_25001</name>
</gene>
<evidence type="ECO:0000313" key="5">
    <source>
        <dbReference type="Proteomes" id="UP000094285"/>
    </source>
</evidence>
<feature type="compositionally biased region" description="Pro residues" evidence="2">
    <location>
        <begin position="655"/>
        <end position="667"/>
    </location>
</feature>
<dbReference type="AlphaFoldDB" id="A0A1E4SLS1"/>
<accession>A0A1E4SLS1</accession>
<dbReference type="OrthoDB" id="4016549at2759"/>
<feature type="domain" description="C2H2-type" evidence="3">
    <location>
        <begin position="435"/>
        <end position="471"/>
    </location>
</feature>
<keyword evidence="1" id="KW-0863">Zinc-finger</keyword>
<organism evidence="4 5">
    <name type="scientific">Suhomyces tanzawaensis NRRL Y-17324</name>
    <dbReference type="NCBI Taxonomy" id="984487"/>
    <lineage>
        <taxon>Eukaryota</taxon>
        <taxon>Fungi</taxon>
        <taxon>Dikarya</taxon>
        <taxon>Ascomycota</taxon>
        <taxon>Saccharomycotina</taxon>
        <taxon>Pichiomycetes</taxon>
        <taxon>Debaryomycetaceae</taxon>
        <taxon>Suhomyces</taxon>
    </lineage>
</organism>
<dbReference type="STRING" id="984487.A0A1E4SLS1"/>
<protein>
    <recommendedName>
        <fullName evidence="3">C2H2-type domain-containing protein</fullName>
    </recommendedName>
</protein>
<feature type="compositionally biased region" description="Polar residues" evidence="2">
    <location>
        <begin position="339"/>
        <end position="357"/>
    </location>
</feature>
<dbReference type="RefSeq" id="XP_020065582.1">
    <property type="nucleotide sequence ID" value="XM_020207287.1"/>
</dbReference>
<evidence type="ECO:0000313" key="4">
    <source>
        <dbReference type="EMBL" id="ODV80460.1"/>
    </source>
</evidence>
<evidence type="ECO:0000259" key="3">
    <source>
        <dbReference type="PROSITE" id="PS50157"/>
    </source>
</evidence>
<feature type="region of interest" description="Disordered" evidence="2">
    <location>
        <begin position="372"/>
        <end position="391"/>
    </location>
</feature>
<feature type="compositionally biased region" description="Basic and acidic residues" evidence="2">
    <location>
        <begin position="320"/>
        <end position="334"/>
    </location>
</feature>
<dbReference type="GO" id="GO:0008270">
    <property type="term" value="F:zinc ion binding"/>
    <property type="evidence" value="ECO:0007669"/>
    <property type="project" value="UniProtKB-KW"/>
</dbReference>
<feature type="region of interest" description="Disordered" evidence="2">
    <location>
        <begin position="225"/>
        <end position="363"/>
    </location>
</feature>
<dbReference type="EMBL" id="KV453910">
    <property type="protein sequence ID" value="ODV80460.1"/>
    <property type="molecule type" value="Genomic_DNA"/>
</dbReference>
<name>A0A1E4SLS1_9ASCO</name>
<keyword evidence="5" id="KW-1185">Reference proteome</keyword>
<dbReference type="GeneID" id="30981424"/>
<dbReference type="Proteomes" id="UP000094285">
    <property type="component" value="Unassembled WGS sequence"/>
</dbReference>
<evidence type="ECO:0000256" key="2">
    <source>
        <dbReference type="SAM" id="MobiDB-lite"/>
    </source>
</evidence>
<dbReference type="PROSITE" id="PS50157">
    <property type="entry name" value="ZINC_FINGER_C2H2_2"/>
    <property type="match status" value="1"/>
</dbReference>
<feature type="region of interest" description="Disordered" evidence="2">
    <location>
        <begin position="589"/>
        <end position="667"/>
    </location>
</feature>
<feature type="compositionally biased region" description="Basic and acidic residues" evidence="2">
    <location>
        <begin position="372"/>
        <end position="385"/>
    </location>
</feature>
<proteinExistence type="predicted"/>